<keyword evidence="3" id="KW-1185">Reference proteome</keyword>
<gene>
    <name evidence="2" type="ORF">B0T15DRAFT_568446</name>
</gene>
<reference evidence="2" key="1">
    <citation type="journal article" date="2023" name="Mol. Phylogenet. Evol.">
        <title>Genome-scale phylogeny and comparative genomics of the fungal order Sordariales.</title>
        <authorList>
            <person name="Hensen N."/>
            <person name="Bonometti L."/>
            <person name="Westerberg I."/>
            <person name="Brannstrom I.O."/>
            <person name="Guillou S."/>
            <person name="Cros-Aarteil S."/>
            <person name="Calhoun S."/>
            <person name="Haridas S."/>
            <person name="Kuo A."/>
            <person name="Mondo S."/>
            <person name="Pangilinan J."/>
            <person name="Riley R."/>
            <person name="LaButti K."/>
            <person name="Andreopoulos B."/>
            <person name="Lipzen A."/>
            <person name="Chen C."/>
            <person name="Yan M."/>
            <person name="Daum C."/>
            <person name="Ng V."/>
            <person name="Clum A."/>
            <person name="Steindorff A."/>
            <person name="Ohm R.A."/>
            <person name="Martin F."/>
            <person name="Silar P."/>
            <person name="Natvig D.O."/>
            <person name="Lalanne C."/>
            <person name="Gautier V."/>
            <person name="Ament-Velasquez S.L."/>
            <person name="Kruys A."/>
            <person name="Hutchinson M.I."/>
            <person name="Powell A.J."/>
            <person name="Barry K."/>
            <person name="Miller A.N."/>
            <person name="Grigoriev I.V."/>
            <person name="Debuchy R."/>
            <person name="Gladieux P."/>
            <person name="Hiltunen Thoren M."/>
            <person name="Johannesson H."/>
        </authorList>
    </citation>
    <scope>NUCLEOTIDE SEQUENCE</scope>
    <source>
        <strain evidence="2">CBS 333.67</strain>
    </source>
</reference>
<comment type="caution">
    <text evidence="2">The sequence shown here is derived from an EMBL/GenBank/DDBJ whole genome shotgun (WGS) entry which is preliminary data.</text>
</comment>
<evidence type="ECO:0000256" key="1">
    <source>
        <dbReference type="SAM" id="Phobius"/>
    </source>
</evidence>
<dbReference type="InterPro" id="IPR029058">
    <property type="entry name" value="AB_hydrolase_fold"/>
</dbReference>
<dbReference type="PANTHER" id="PTHR37471:SF1">
    <property type="entry name" value="AB HYDROLASE-1 DOMAIN-CONTAINING PROTEIN"/>
    <property type="match status" value="1"/>
</dbReference>
<dbReference type="Proteomes" id="UP001273166">
    <property type="component" value="Unassembled WGS sequence"/>
</dbReference>
<dbReference type="AlphaFoldDB" id="A0AAJ0GRA3"/>
<dbReference type="EMBL" id="JAUDZG010000005">
    <property type="protein sequence ID" value="KAK3304693.1"/>
    <property type="molecule type" value="Genomic_DNA"/>
</dbReference>
<evidence type="ECO:0000313" key="3">
    <source>
        <dbReference type="Proteomes" id="UP001273166"/>
    </source>
</evidence>
<reference evidence="2" key="2">
    <citation type="submission" date="2023-06" db="EMBL/GenBank/DDBJ databases">
        <authorList>
            <consortium name="Lawrence Berkeley National Laboratory"/>
            <person name="Mondo S.J."/>
            <person name="Hensen N."/>
            <person name="Bonometti L."/>
            <person name="Westerberg I."/>
            <person name="Brannstrom I.O."/>
            <person name="Guillou S."/>
            <person name="Cros-Aarteil S."/>
            <person name="Calhoun S."/>
            <person name="Haridas S."/>
            <person name="Kuo A."/>
            <person name="Pangilinan J."/>
            <person name="Riley R."/>
            <person name="Labutti K."/>
            <person name="Andreopoulos B."/>
            <person name="Lipzen A."/>
            <person name="Chen C."/>
            <person name="Yanf M."/>
            <person name="Daum C."/>
            <person name="Ng V."/>
            <person name="Clum A."/>
            <person name="Steindorff A."/>
            <person name="Ohm R."/>
            <person name="Martin F."/>
            <person name="Silar P."/>
            <person name="Natvig D."/>
            <person name="Lalanne C."/>
            <person name="Gautier V."/>
            <person name="Ament-Velasquez S.L."/>
            <person name="Kruys A."/>
            <person name="Hutchinson M.I."/>
            <person name="Powell A.J."/>
            <person name="Barry K."/>
            <person name="Miller A.N."/>
            <person name="Grigoriev I.V."/>
            <person name="Debuchy R."/>
            <person name="Gladieux P."/>
            <person name="Thoren M.H."/>
            <person name="Johannesson H."/>
        </authorList>
    </citation>
    <scope>NUCLEOTIDE SEQUENCE</scope>
    <source>
        <strain evidence="2">CBS 333.67</strain>
    </source>
</reference>
<dbReference type="PANTHER" id="PTHR37471">
    <property type="entry name" value="UNNAMED PRODUCT"/>
    <property type="match status" value="1"/>
</dbReference>
<evidence type="ECO:0000313" key="2">
    <source>
        <dbReference type="EMBL" id="KAK3304693.1"/>
    </source>
</evidence>
<name>A0AAJ0GRA3_9PEZI</name>
<sequence>MYVIWEYIFIRTCIFFLHLIAPFSTLYSLARSLVHPLHRVPHLLEVWLAPEATFYLLVYLPRRAYLQRVAVPPTTLCCEDRRLLFRRCHDNIPDPERYLSKWFLDAPAEEIRRENVKDFFRWAFLNTRDRDPAHDEEKMEPGRGKAKCLRLTYDKVAMSHRSLAWYLCVSVVDTLTSAYLRYQGFDLHGTSLRQSLIVFPFRPLSLFTRHRSPAKTLTYWHRPHTSKTRLPVLFIHGIGIGLYPYVNFLVELNAENGDDGLDDGQRGIFAVEIMPVSFRITKAHGWDKVVLVSHSYGSVISTHLLHSPRTVPKIGPMLFVDPVTFLLHLPDVAYNFIYRKPTRANEHQLSYFASKDMGVAHTLSRRFYWADNILWKEDLQNHRVAVSLAEKDLIVDTTAIGAYLTGADGWILRTRDWKDGIWQSGGLEVL</sequence>
<dbReference type="GeneID" id="87889595"/>
<keyword evidence="1" id="KW-1133">Transmembrane helix</keyword>
<dbReference type="RefSeq" id="XP_062720473.1">
    <property type="nucleotide sequence ID" value="XM_062870766.1"/>
</dbReference>
<protein>
    <recommendedName>
        <fullName evidence="4">AB hydrolase-1 domain-containing protein</fullName>
    </recommendedName>
</protein>
<proteinExistence type="predicted"/>
<dbReference type="SUPFAM" id="SSF53474">
    <property type="entry name" value="alpha/beta-Hydrolases"/>
    <property type="match status" value="1"/>
</dbReference>
<accession>A0AAJ0GRA3</accession>
<keyword evidence="1" id="KW-0812">Transmembrane</keyword>
<feature type="transmembrane region" description="Helical" evidence="1">
    <location>
        <begin position="7"/>
        <end position="30"/>
    </location>
</feature>
<organism evidence="2 3">
    <name type="scientific">Chaetomium strumarium</name>
    <dbReference type="NCBI Taxonomy" id="1170767"/>
    <lineage>
        <taxon>Eukaryota</taxon>
        <taxon>Fungi</taxon>
        <taxon>Dikarya</taxon>
        <taxon>Ascomycota</taxon>
        <taxon>Pezizomycotina</taxon>
        <taxon>Sordariomycetes</taxon>
        <taxon>Sordariomycetidae</taxon>
        <taxon>Sordariales</taxon>
        <taxon>Chaetomiaceae</taxon>
        <taxon>Chaetomium</taxon>
    </lineage>
</organism>
<keyword evidence="1" id="KW-0472">Membrane</keyword>
<evidence type="ECO:0008006" key="4">
    <source>
        <dbReference type="Google" id="ProtNLM"/>
    </source>
</evidence>